<dbReference type="Proteomes" id="UP000008021">
    <property type="component" value="Chromosome 7"/>
</dbReference>
<sequence length="178" mass="17176">MDSATAAAGGSATVAVDGLGDGVGGGLGDGGGGGLGGGRSSGGEGRGGGSGDGEGCGDGSGGGEVGGRPTVRRRASPPARLRWWLCSPSSPPTSPSPSPSPARTSPPSSSPNRGCSAQRPTPSPPTLGWVIPSVVVMLLRPPVCDADVISAVRATTSGGDQTRLIDAIKEAGGDHVRR</sequence>
<evidence type="ECO:0000313" key="2">
    <source>
        <dbReference type="EnsemblPlants" id="OMERI07G11340.1"/>
    </source>
</evidence>
<organism evidence="2">
    <name type="scientific">Oryza meridionalis</name>
    <dbReference type="NCBI Taxonomy" id="40149"/>
    <lineage>
        <taxon>Eukaryota</taxon>
        <taxon>Viridiplantae</taxon>
        <taxon>Streptophyta</taxon>
        <taxon>Embryophyta</taxon>
        <taxon>Tracheophyta</taxon>
        <taxon>Spermatophyta</taxon>
        <taxon>Magnoliopsida</taxon>
        <taxon>Liliopsida</taxon>
        <taxon>Poales</taxon>
        <taxon>Poaceae</taxon>
        <taxon>BOP clade</taxon>
        <taxon>Oryzoideae</taxon>
        <taxon>Oryzeae</taxon>
        <taxon>Oryzinae</taxon>
        <taxon>Oryza</taxon>
    </lineage>
</organism>
<feature type="compositionally biased region" description="Gly residues" evidence="1">
    <location>
        <begin position="19"/>
        <end position="66"/>
    </location>
</feature>
<protein>
    <submittedName>
        <fullName evidence="2">Uncharacterized protein</fullName>
    </submittedName>
</protein>
<evidence type="ECO:0000256" key="1">
    <source>
        <dbReference type="SAM" id="MobiDB-lite"/>
    </source>
</evidence>
<keyword evidence="3" id="KW-1185">Reference proteome</keyword>
<feature type="compositionally biased region" description="Low complexity" evidence="1">
    <location>
        <begin position="101"/>
        <end position="111"/>
    </location>
</feature>
<evidence type="ECO:0000313" key="3">
    <source>
        <dbReference type="Proteomes" id="UP000008021"/>
    </source>
</evidence>
<reference evidence="2" key="2">
    <citation type="submission" date="2018-05" db="EMBL/GenBank/DDBJ databases">
        <title>OmerRS3 (Oryza meridionalis Reference Sequence Version 3).</title>
        <authorList>
            <person name="Zhang J."/>
            <person name="Kudrna D."/>
            <person name="Lee S."/>
            <person name="Talag J."/>
            <person name="Welchert J."/>
            <person name="Wing R.A."/>
        </authorList>
    </citation>
    <scope>NUCLEOTIDE SEQUENCE [LARGE SCALE GENOMIC DNA]</scope>
    <source>
        <strain evidence="2">cv. OR44</strain>
    </source>
</reference>
<dbReference type="Gramene" id="OMERI07G11340.1">
    <property type="protein sequence ID" value="OMERI07G11340.1"/>
    <property type="gene ID" value="OMERI07G11340"/>
</dbReference>
<name>A0A0E0EBB0_9ORYZ</name>
<feature type="compositionally biased region" description="Low complexity" evidence="1">
    <location>
        <begin position="1"/>
        <end position="18"/>
    </location>
</feature>
<feature type="compositionally biased region" description="Pro residues" evidence="1">
    <location>
        <begin position="89"/>
        <end position="100"/>
    </location>
</feature>
<dbReference type="EnsemblPlants" id="OMERI07G11340.1">
    <property type="protein sequence ID" value="OMERI07G11340.1"/>
    <property type="gene ID" value="OMERI07G11340"/>
</dbReference>
<dbReference type="AlphaFoldDB" id="A0A0E0EBB0"/>
<proteinExistence type="predicted"/>
<dbReference type="HOGENOM" id="CLU_1512913_0_0_1"/>
<feature type="region of interest" description="Disordered" evidence="1">
    <location>
        <begin position="1"/>
        <end position="127"/>
    </location>
</feature>
<reference evidence="2" key="1">
    <citation type="submission" date="2015-04" db="UniProtKB">
        <authorList>
            <consortium name="EnsemblPlants"/>
        </authorList>
    </citation>
    <scope>IDENTIFICATION</scope>
</reference>
<accession>A0A0E0EBB0</accession>